<keyword evidence="7" id="KW-1185">Reference proteome</keyword>
<dbReference type="GeneID" id="115891191"/>
<feature type="region of interest" description="Disordered" evidence="5">
    <location>
        <begin position="191"/>
        <end position="231"/>
    </location>
</feature>
<dbReference type="CTD" id="39438"/>
<dbReference type="AlphaFoldDB" id="A0A6J2YTN6"/>
<dbReference type="InterPro" id="IPR058889">
    <property type="entry name" value="WHD_SOWAHA-C"/>
</dbReference>
<dbReference type="PROSITE" id="PS50297">
    <property type="entry name" value="ANK_REP_REGION"/>
    <property type="match status" value="1"/>
</dbReference>
<feature type="compositionally biased region" description="Low complexity" evidence="5">
    <location>
        <begin position="127"/>
        <end position="141"/>
    </location>
</feature>
<dbReference type="FunCoup" id="A0A6J2YTN6">
    <property type="interactions" value="12"/>
</dbReference>
<protein>
    <submittedName>
        <fullName evidence="8">Ankyrin repeat domain-containing protein SOWAHB isoform X1</fullName>
    </submittedName>
</protein>
<dbReference type="RefSeq" id="XP_030767458.1">
    <property type="nucleotide sequence ID" value="XM_030911598.1"/>
</dbReference>
<dbReference type="SMART" id="SM00248">
    <property type="entry name" value="ANK"/>
    <property type="match status" value="2"/>
</dbReference>
<keyword evidence="1" id="KW-0677">Repeat</keyword>
<feature type="region of interest" description="Disordered" evidence="5">
    <location>
        <begin position="78"/>
        <end position="175"/>
    </location>
</feature>
<feature type="region of interest" description="Disordered" evidence="5">
    <location>
        <begin position="426"/>
        <end position="493"/>
    </location>
</feature>
<feature type="domain" description="SOWAHA-C winged helix-turn-helix" evidence="6">
    <location>
        <begin position="6"/>
        <end position="77"/>
    </location>
</feature>
<evidence type="ECO:0000256" key="5">
    <source>
        <dbReference type="SAM" id="MobiDB-lite"/>
    </source>
</evidence>
<dbReference type="Gene3D" id="1.25.40.20">
    <property type="entry name" value="Ankyrin repeat-containing domain"/>
    <property type="match status" value="1"/>
</dbReference>
<dbReference type="Pfam" id="PF25877">
    <property type="entry name" value="WHD_SOWAH"/>
    <property type="match status" value="1"/>
</dbReference>
<gene>
    <name evidence="8" type="primary">LOC115891191</name>
</gene>
<dbReference type="OrthoDB" id="60433at2759"/>
<feature type="compositionally biased region" description="Low complexity" evidence="5">
    <location>
        <begin position="78"/>
        <end position="91"/>
    </location>
</feature>
<dbReference type="InParanoid" id="A0A6J2YTN6"/>
<name>A0A6J2YTN6_SITOR</name>
<dbReference type="PANTHER" id="PTHR14491:SF7">
    <property type="entry name" value="SOSONDOWAH, ISOFORM G"/>
    <property type="match status" value="1"/>
</dbReference>
<comment type="similarity">
    <text evidence="3">Belongs to the SOWAH family.</text>
</comment>
<feature type="compositionally biased region" description="Pro residues" evidence="5">
    <location>
        <begin position="109"/>
        <end position="126"/>
    </location>
</feature>
<dbReference type="PANTHER" id="PTHR14491">
    <property type="entry name" value="SOSONDOWAH, ISOFORM G"/>
    <property type="match status" value="1"/>
</dbReference>
<evidence type="ECO:0000256" key="3">
    <source>
        <dbReference type="ARBA" id="ARBA00038122"/>
    </source>
</evidence>
<evidence type="ECO:0000313" key="8">
    <source>
        <dbReference type="RefSeq" id="XP_030767458.1"/>
    </source>
</evidence>
<dbReference type="PROSITE" id="PS50088">
    <property type="entry name" value="ANK_REPEAT"/>
    <property type="match status" value="1"/>
</dbReference>
<evidence type="ECO:0000256" key="4">
    <source>
        <dbReference type="PROSITE-ProRule" id="PRU00023"/>
    </source>
</evidence>
<organism evidence="7 8">
    <name type="scientific">Sitophilus oryzae</name>
    <name type="common">Rice weevil</name>
    <name type="synonym">Curculio oryzae</name>
    <dbReference type="NCBI Taxonomy" id="7048"/>
    <lineage>
        <taxon>Eukaryota</taxon>
        <taxon>Metazoa</taxon>
        <taxon>Ecdysozoa</taxon>
        <taxon>Arthropoda</taxon>
        <taxon>Hexapoda</taxon>
        <taxon>Insecta</taxon>
        <taxon>Pterygota</taxon>
        <taxon>Neoptera</taxon>
        <taxon>Endopterygota</taxon>
        <taxon>Coleoptera</taxon>
        <taxon>Polyphaga</taxon>
        <taxon>Cucujiformia</taxon>
        <taxon>Curculionidae</taxon>
        <taxon>Dryophthorinae</taxon>
        <taxon>Sitophilus</taxon>
    </lineage>
</organism>
<proteinExistence type="inferred from homology"/>
<sequence length="493" mass="54716">MASKSLSIEEIHQFFRENGGKVKNKDVVRHFKKYLTDPATKDENRKKFKEFVNLLAHTKQEAGEKILILKSQYNTSKLSLTSRTSSTTSLTSPPPLRDPRNAIGIPTSPSTPPRQPPPYRNPPPVVSPNSSFDSISLSSTSTVDDRPQAPPRRRSGSEEKRNVLPGGVVSSLAGNGAGKEVLSVKERTQQFNRMASTEEELTPTKTPKSAEKEKKKSRGVSDDSETSTQTPIDAKKCQEWYVTTSKGDLQELLKLAKEEPRLVNKKDPFTYNVLHWGAKHGNEEIIKIFTGSYKVDINSRTNGGYTPLHIAAQFAHKDFFKKLLQDYHADPNIRDYSGRTPEYYLLAKQQKENNVLTVRKIKGRKKQSGKADKDLGFLRIGSFNVRVKKTTEAFSNFLGVGSSSSVTPVDSMSDKVHKGWGSADNLNKEIIMGPPKNYGSRKKSKKNETSMGSIPSTPKTPTKNYSSTSLPIANTNNDSDSDSAAGFDSSWKK</sequence>
<evidence type="ECO:0000256" key="2">
    <source>
        <dbReference type="ARBA" id="ARBA00023043"/>
    </source>
</evidence>
<dbReference type="KEGG" id="soy:115891191"/>
<reference evidence="8" key="1">
    <citation type="submission" date="2025-08" db="UniProtKB">
        <authorList>
            <consortium name="RefSeq"/>
        </authorList>
    </citation>
    <scope>IDENTIFICATION</scope>
    <source>
        <tissue evidence="8">Gonads</tissue>
    </source>
</reference>
<accession>A0A6J2YTN6</accession>
<feature type="repeat" description="ANK" evidence="4">
    <location>
        <begin position="303"/>
        <end position="336"/>
    </location>
</feature>
<evidence type="ECO:0000313" key="7">
    <source>
        <dbReference type="Proteomes" id="UP000504635"/>
    </source>
</evidence>
<dbReference type="InterPro" id="IPR002110">
    <property type="entry name" value="Ankyrin_rpt"/>
</dbReference>
<evidence type="ECO:0000259" key="6">
    <source>
        <dbReference type="Pfam" id="PF25877"/>
    </source>
</evidence>
<dbReference type="InterPro" id="IPR036770">
    <property type="entry name" value="Ankyrin_rpt-contain_sf"/>
</dbReference>
<evidence type="ECO:0000256" key="1">
    <source>
        <dbReference type="ARBA" id="ARBA00022737"/>
    </source>
</evidence>
<dbReference type="Pfam" id="PF12796">
    <property type="entry name" value="Ank_2"/>
    <property type="match status" value="1"/>
</dbReference>
<keyword evidence="2 4" id="KW-0040">ANK repeat</keyword>
<feature type="compositionally biased region" description="Polar residues" evidence="5">
    <location>
        <begin position="449"/>
        <end position="472"/>
    </location>
</feature>
<dbReference type="Proteomes" id="UP000504635">
    <property type="component" value="Unplaced"/>
</dbReference>
<feature type="compositionally biased region" description="Low complexity" evidence="5">
    <location>
        <begin position="473"/>
        <end position="485"/>
    </location>
</feature>
<dbReference type="SUPFAM" id="SSF48403">
    <property type="entry name" value="Ankyrin repeat"/>
    <property type="match status" value="1"/>
</dbReference>